<accession>A0A5S4V602</accession>
<evidence type="ECO:0000256" key="6">
    <source>
        <dbReference type="ARBA" id="ARBA00022777"/>
    </source>
</evidence>
<keyword evidence="7 10" id="KW-0067">ATP-binding</keyword>
<dbReference type="CDD" id="cd02021">
    <property type="entry name" value="GntK"/>
    <property type="match status" value="1"/>
</dbReference>
<evidence type="ECO:0000256" key="9">
    <source>
        <dbReference type="ARBA" id="ARBA00048090"/>
    </source>
</evidence>
<dbReference type="AlphaFoldDB" id="A0A5S4V602"/>
<dbReference type="Pfam" id="PF13671">
    <property type="entry name" value="AAA_33"/>
    <property type="match status" value="1"/>
</dbReference>
<protein>
    <recommendedName>
        <fullName evidence="3 10">Gluconokinase</fullName>
        <ecNumber evidence="3 10">2.7.1.12</ecNumber>
    </recommendedName>
</protein>
<comment type="pathway">
    <text evidence="1">Carbohydrate acid metabolism.</text>
</comment>
<dbReference type="Gene3D" id="3.40.50.300">
    <property type="entry name" value="P-loop containing nucleotide triphosphate hydrolases"/>
    <property type="match status" value="1"/>
</dbReference>
<keyword evidence="12" id="KW-1185">Reference proteome</keyword>
<evidence type="ECO:0000256" key="2">
    <source>
        <dbReference type="ARBA" id="ARBA00008420"/>
    </source>
</evidence>
<keyword evidence="8" id="KW-0311">Gluconate utilization</keyword>
<dbReference type="SUPFAM" id="SSF52540">
    <property type="entry name" value="P-loop containing nucleoside triphosphate hydrolases"/>
    <property type="match status" value="1"/>
</dbReference>
<evidence type="ECO:0000256" key="3">
    <source>
        <dbReference type="ARBA" id="ARBA00012054"/>
    </source>
</evidence>
<dbReference type="FunFam" id="3.40.50.300:FF:000522">
    <property type="entry name" value="Gluconokinase"/>
    <property type="match status" value="1"/>
</dbReference>
<reference evidence="11 12" key="1">
    <citation type="submission" date="2019-08" db="EMBL/GenBank/DDBJ databases">
        <authorList>
            <person name="Hu J."/>
        </authorList>
    </citation>
    <scope>NUCLEOTIDE SEQUENCE [LARGE SCALE GENOMIC DNA]</scope>
    <source>
        <strain evidence="11 12">NEAU-184</strain>
    </source>
</reference>
<comment type="catalytic activity">
    <reaction evidence="9 10">
        <text>D-gluconate + ATP = 6-phospho-D-gluconate + ADP + H(+)</text>
        <dbReference type="Rhea" id="RHEA:19433"/>
        <dbReference type="ChEBI" id="CHEBI:15378"/>
        <dbReference type="ChEBI" id="CHEBI:18391"/>
        <dbReference type="ChEBI" id="CHEBI:30616"/>
        <dbReference type="ChEBI" id="CHEBI:58759"/>
        <dbReference type="ChEBI" id="CHEBI:456216"/>
        <dbReference type="EC" id="2.7.1.12"/>
    </reaction>
</comment>
<keyword evidence="5 10" id="KW-0547">Nucleotide-binding</keyword>
<dbReference type="InterPro" id="IPR006001">
    <property type="entry name" value="Therm_gnt_kin"/>
</dbReference>
<evidence type="ECO:0000313" key="12">
    <source>
        <dbReference type="Proteomes" id="UP000325243"/>
    </source>
</evidence>
<evidence type="ECO:0000313" key="11">
    <source>
        <dbReference type="EMBL" id="TYL53273.1"/>
    </source>
</evidence>
<dbReference type="GO" id="GO:0046316">
    <property type="term" value="F:gluconokinase activity"/>
    <property type="evidence" value="ECO:0007669"/>
    <property type="project" value="UniProtKB-EC"/>
</dbReference>
<sequence length="194" mass="21028">MKMATRSRPDAARARSAPEAPPILVIMGVSGSGKTTVANLLADRLRWDRQEGDELHPRANIDKMARGEPLTDEDRGPWLDRIAEWIDGRRHAGLPGVITCSALKAAYRERLARPEVIFVHLAGGRGVIADRLARRTGHYMPASLLDSQLETLEPLQPGEHGLVVDAAGAPEGEVDEILRRLALTVPPIDGASTS</sequence>
<evidence type="ECO:0000256" key="1">
    <source>
        <dbReference type="ARBA" id="ARBA00004761"/>
    </source>
</evidence>
<dbReference type="PANTHER" id="PTHR43442">
    <property type="entry name" value="GLUCONOKINASE-RELATED"/>
    <property type="match status" value="1"/>
</dbReference>
<dbReference type="GO" id="GO:0019521">
    <property type="term" value="P:D-gluconate metabolic process"/>
    <property type="evidence" value="ECO:0007669"/>
    <property type="project" value="UniProtKB-KW"/>
</dbReference>
<gene>
    <name evidence="11" type="ORF">FYC51_06165</name>
</gene>
<keyword evidence="4 10" id="KW-0808">Transferase</keyword>
<organism evidence="11 12">
    <name type="scientific">Agromyces mariniharenae</name>
    <dbReference type="NCBI Taxonomy" id="2604423"/>
    <lineage>
        <taxon>Bacteria</taxon>
        <taxon>Bacillati</taxon>
        <taxon>Actinomycetota</taxon>
        <taxon>Actinomycetes</taxon>
        <taxon>Micrococcales</taxon>
        <taxon>Microbacteriaceae</taxon>
        <taxon>Agromyces</taxon>
    </lineage>
</organism>
<evidence type="ECO:0000256" key="7">
    <source>
        <dbReference type="ARBA" id="ARBA00022840"/>
    </source>
</evidence>
<evidence type="ECO:0000256" key="10">
    <source>
        <dbReference type="RuleBase" id="RU363066"/>
    </source>
</evidence>
<comment type="similarity">
    <text evidence="2 10">Belongs to the gluconokinase GntK/GntV family.</text>
</comment>
<keyword evidence="6 10" id="KW-0418">Kinase</keyword>
<dbReference type="Proteomes" id="UP000325243">
    <property type="component" value="Unassembled WGS sequence"/>
</dbReference>
<dbReference type="GO" id="GO:0005737">
    <property type="term" value="C:cytoplasm"/>
    <property type="evidence" value="ECO:0007669"/>
    <property type="project" value="TreeGrafter"/>
</dbReference>
<dbReference type="GO" id="GO:0005524">
    <property type="term" value="F:ATP binding"/>
    <property type="evidence" value="ECO:0007669"/>
    <property type="project" value="UniProtKB-KW"/>
</dbReference>
<proteinExistence type="inferred from homology"/>
<evidence type="ECO:0000256" key="5">
    <source>
        <dbReference type="ARBA" id="ARBA00022741"/>
    </source>
</evidence>
<dbReference type="PANTHER" id="PTHR43442:SF3">
    <property type="entry name" value="GLUCONOKINASE-RELATED"/>
    <property type="match status" value="1"/>
</dbReference>
<evidence type="ECO:0000256" key="8">
    <source>
        <dbReference type="ARBA" id="ARBA00023064"/>
    </source>
</evidence>
<dbReference type="NCBIfam" id="TIGR01313">
    <property type="entry name" value="therm_gnt_kin"/>
    <property type="match status" value="1"/>
</dbReference>
<comment type="caution">
    <text evidence="11">The sequence shown here is derived from an EMBL/GenBank/DDBJ whole genome shotgun (WGS) entry which is preliminary data.</text>
</comment>
<name>A0A5S4V602_9MICO</name>
<evidence type="ECO:0000256" key="4">
    <source>
        <dbReference type="ARBA" id="ARBA00022679"/>
    </source>
</evidence>
<dbReference type="EMBL" id="VSSB01000001">
    <property type="protein sequence ID" value="TYL53273.1"/>
    <property type="molecule type" value="Genomic_DNA"/>
</dbReference>
<dbReference type="EC" id="2.7.1.12" evidence="3 10"/>
<dbReference type="InterPro" id="IPR027417">
    <property type="entry name" value="P-loop_NTPase"/>
</dbReference>